<proteinExistence type="predicted"/>
<dbReference type="EMBL" id="BMAR01000004">
    <property type="protein sequence ID" value="GFR42801.1"/>
    <property type="molecule type" value="Genomic_DNA"/>
</dbReference>
<sequence length="182" mass="19437">MAAIAPGGATTPINPANRAVLQLQEATSYMRYLLHTLMRKQYSGDAASRVAGRTFWLAVLRAPALQPQQPQQRRQLPQRMAAADGGMGAAMEAADAAGAGAGAGAVGEAYLEPPSAAPTLAGRRLVIHRLTCRNPYCALCAGTCELFTRGHALRSELRAPNTMRDMNNIVQELSLALAWFHL</sequence>
<name>A0AAD3HJF4_9CHLO</name>
<keyword evidence="2" id="KW-1185">Reference proteome</keyword>
<evidence type="ECO:0000313" key="2">
    <source>
        <dbReference type="Proteomes" id="UP001054857"/>
    </source>
</evidence>
<reference evidence="1 2" key="1">
    <citation type="journal article" date="2021" name="Sci. Rep.">
        <title>Genome sequencing of the multicellular alga Astrephomene provides insights into convergent evolution of germ-soma differentiation.</title>
        <authorList>
            <person name="Yamashita S."/>
            <person name="Yamamoto K."/>
            <person name="Matsuzaki R."/>
            <person name="Suzuki S."/>
            <person name="Yamaguchi H."/>
            <person name="Hirooka S."/>
            <person name="Minakuchi Y."/>
            <person name="Miyagishima S."/>
            <person name="Kawachi M."/>
            <person name="Toyoda A."/>
            <person name="Nozaki H."/>
        </authorList>
    </citation>
    <scope>NUCLEOTIDE SEQUENCE [LARGE SCALE GENOMIC DNA]</scope>
    <source>
        <strain evidence="1 2">NIES-4017</strain>
    </source>
</reference>
<comment type="caution">
    <text evidence="1">The sequence shown here is derived from an EMBL/GenBank/DDBJ whole genome shotgun (WGS) entry which is preliminary data.</text>
</comment>
<dbReference type="Proteomes" id="UP001054857">
    <property type="component" value="Unassembled WGS sequence"/>
</dbReference>
<gene>
    <name evidence="1" type="ORF">Agub_g3769</name>
</gene>
<dbReference type="AlphaFoldDB" id="A0AAD3HJF4"/>
<protein>
    <submittedName>
        <fullName evidence="1">Uncharacterized protein</fullName>
    </submittedName>
</protein>
<evidence type="ECO:0000313" key="1">
    <source>
        <dbReference type="EMBL" id="GFR42801.1"/>
    </source>
</evidence>
<organism evidence="1 2">
    <name type="scientific">Astrephomene gubernaculifera</name>
    <dbReference type="NCBI Taxonomy" id="47775"/>
    <lineage>
        <taxon>Eukaryota</taxon>
        <taxon>Viridiplantae</taxon>
        <taxon>Chlorophyta</taxon>
        <taxon>core chlorophytes</taxon>
        <taxon>Chlorophyceae</taxon>
        <taxon>CS clade</taxon>
        <taxon>Chlamydomonadales</taxon>
        <taxon>Astrephomenaceae</taxon>
        <taxon>Astrephomene</taxon>
    </lineage>
</organism>
<accession>A0AAD3HJF4</accession>